<evidence type="ECO:0000256" key="2">
    <source>
        <dbReference type="ARBA" id="ARBA00023033"/>
    </source>
</evidence>
<reference evidence="4 5" key="1">
    <citation type="submission" date="2016-01" db="EMBL/GenBank/DDBJ databases">
        <title>The new phylogeny of the genus Mycobacterium.</title>
        <authorList>
            <person name="Tarcisio F."/>
            <person name="Conor M."/>
            <person name="Antonella G."/>
            <person name="Elisabetta G."/>
            <person name="Giulia F.S."/>
            <person name="Sara T."/>
            <person name="Anna F."/>
            <person name="Clotilde B."/>
            <person name="Roberto B."/>
            <person name="Veronica D.S."/>
            <person name="Fabio R."/>
            <person name="Monica P."/>
            <person name="Olivier J."/>
            <person name="Enrico T."/>
            <person name="Nicola S."/>
        </authorList>
    </citation>
    <scope>NUCLEOTIDE SEQUENCE [LARGE SCALE GENOMIC DNA]</scope>
    <source>
        <strain evidence="4 5">DSM 44616</strain>
    </source>
</reference>
<sequence length="337" mass="37040">MRIQLGVFGYGELGSYVDKSVDVSTPVQKLGELKELAAVTESVGLDLFGLGEHHRREFAISAPAVVLASLAEHTRYVRLASVLTVLASDDPLRVLEQFSTLDALSNGRAELFVGRDEFPEAFTLFGHRLTDDDDLLEEKLELLLLLRGKANVTWSGRWRAALRNASVAPIPRPALPIGITTSKNRRRIGLAASSAVPLTILIGRGRWDSYVPYADLYRNSFDSRVAARPHITILVPAHLAETPERALRQAGPFYGPHLLRGHADANKVMLSGPMILGHAPAVTEQLLQLHAVLRPQRVLFEIGRNNMPIGKTIRAVEILGEQVARSVYHELPNADPT</sequence>
<accession>A0AAJ3NN38</accession>
<evidence type="ECO:0000256" key="1">
    <source>
        <dbReference type="ARBA" id="ARBA00023002"/>
    </source>
</evidence>
<dbReference type="GO" id="GO:0005829">
    <property type="term" value="C:cytosol"/>
    <property type="evidence" value="ECO:0007669"/>
    <property type="project" value="TreeGrafter"/>
</dbReference>
<dbReference type="PANTHER" id="PTHR30137">
    <property type="entry name" value="LUCIFERASE-LIKE MONOOXYGENASE"/>
    <property type="match status" value="1"/>
</dbReference>
<organism evidence="4 5">
    <name type="scientific">Mycobacterium saskatchewanense</name>
    <dbReference type="NCBI Taxonomy" id="220927"/>
    <lineage>
        <taxon>Bacteria</taxon>
        <taxon>Bacillati</taxon>
        <taxon>Actinomycetota</taxon>
        <taxon>Actinomycetes</taxon>
        <taxon>Mycobacteriales</taxon>
        <taxon>Mycobacteriaceae</taxon>
        <taxon>Mycobacterium</taxon>
        <taxon>Mycobacterium simiae complex</taxon>
    </lineage>
</organism>
<dbReference type="InterPro" id="IPR011251">
    <property type="entry name" value="Luciferase-like_dom"/>
</dbReference>
<dbReference type="Gene3D" id="3.20.20.30">
    <property type="entry name" value="Luciferase-like domain"/>
    <property type="match status" value="1"/>
</dbReference>
<dbReference type="Pfam" id="PF00296">
    <property type="entry name" value="Bac_luciferase"/>
    <property type="match status" value="1"/>
</dbReference>
<dbReference type="SUPFAM" id="SSF51679">
    <property type="entry name" value="Bacterial luciferase-like"/>
    <property type="match status" value="1"/>
</dbReference>
<keyword evidence="2" id="KW-0503">Monooxygenase</keyword>
<dbReference type="AlphaFoldDB" id="A0AAJ3NN38"/>
<dbReference type="GO" id="GO:0016705">
    <property type="term" value="F:oxidoreductase activity, acting on paired donors, with incorporation or reduction of molecular oxygen"/>
    <property type="evidence" value="ECO:0007669"/>
    <property type="project" value="InterPro"/>
</dbReference>
<dbReference type="RefSeq" id="WP_085257310.1">
    <property type="nucleotide sequence ID" value="NZ_AP022573.1"/>
</dbReference>
<dbReference type="Proteomes" id="UP000193387">
    <property type="component" value="Unassembled WGS sequence"/>
</dbReference>
<dbReference type="GO" id="GO:0004497">
    <property type="term" value="F:monooxygenase activity"/>
    <property type="evidence" value="ECO:0007669"/>
    <property type="project" value="UniProtKB-KW"/>
</dbReference>
<protein>
    <recommendedName>
        <fullName evidence="3">Luciferase-like domain-containing protein</fullName>
    </recommendedName>
</protein>
<dbReference type="PANTHER" id="PTHR30137:SF8">
    <property type="entry name" value="BLR5498 PROTEIN"/>
    <property type="match status" value="1"/>
</dbReference>
<feature type="domain" description="Luciferase-like" evidence="3">
    <location>
        <begin position="21"/>
        <end position="254"/>
    </location>
</feature>
<dbReference type="InterPro" id="IPR050766">
    <property type="entry name" value="Bact_Lucif_Oxidored"/>
</dbReference>
<comment type="caution">
    <text evidence="4">The sequence shown here is derived from an EMBL/GenBank/DDBJ whole genome shotgun (WGS) entry which is preliminary data.</text>
</comment>
<proteinExistence type="predicted"/>
<keyword evidence="1" id="KW-0560">Oxidoreductase</keyword>
<name>A0AAJ3NN38_9MYCO</name>
<evidence type="ECO:0000259" key="3">
    <source>
        <dbReference type="Pfam" id="PF00296"/>
    </source>
</evidence>
<evidence type="ECO:0000313" key="4">
    <source>
        <dbReference type="EMBL" id="ORW69100.1"/>
    </source>
</evidence>
<keyword evidence="5" id="KW-1185">Reference proteome</keyword>
<dbReference type="InterPro" id="IPR036661">
    <property type="entry name" value="Luciferase-like_sf"/>
</dbReference>
<dbReference type="EMBL" id="LQPR01000049">
    <property type="protein sequence ID" value="ORW69100.1"/>
    <property type="molecule type" value="Genomic_DNA"/>
</dbReference>
<evidence type="ECO:0000313" key="5">
    <source>
        <dbReference type="Proteomes" id="UP000193387"/>
    </source>
</evidence>
<gene>
    <name evidence="4" type="ORF">AWC23_20360</name>
</gene>